<organism evidence="6">
    <name type="scientific">Salpingoeca rosetta (strain ATCC 50818 / BSB-021)</name>
    <dbReference type="NCBI Taxonomy" id="946362"/>
    <lineage>
        <taxon>Eukaryota</taxon>
        <taxon>Choanoflagellata</taxon>
        <taxon>Craspedida</taxon>
        <taxon>Salpingoecidae</taxon>
        <taxon>Salpingoeca</taxon>
    </lineage>
</organism>
<dbReference type="InterPro" id="IPR006222">
    <property type="entry name" value="GCVT_N"/>
</dbReference>
<dbReference type="SUPFAM" id="SSF103025">
    <property type="entry name" value="Folate-binding domain"/>
    <property type="match status" value="2"/>
</dbReference>
<dbReference type="GO" id="GO:0004372">
    <property type="term" value="F:glycine hydroxymethyltransferase activity"/>
    <property type="evidence" value="ECO:0007669"/>
    <property type="project" value="TreeGrafter"/>
</dbReference>
<feature type="domain" description="Serine hydroxymethyltransferase-like" evidence="3">
    <location>
        <begin position="119"/>
        <end position="457"/>
    </location>
</feature>
<evidence type="ECO:0000259" key="4">
    <source>
        <dbReference type="Pfam" id="PF01571"/>
    </source>
</evidence>
<dbReference type="InterPro" id="IPR027266">
    <property type="entry name" value="TrmE/GcvT-like"/>
</dbReference>
<sequence length="1109" mass="122041">MRGALQVAVRQLHRAAVRPIAASPTAHFFAYSQSGTSSDSVVASLVEQSRTHEMRRQRDELVLIPSESICYPECEDLMASCFGNIYAEGQPDLRLSRVSPALATDDALFHAWHRRLSDGRFYRGCGEADRVELLAKYYIAKAFSMLAGSPSADQIHANVQALSGSPANLAIYSALLNYGDNMLTLNLSHGGHLSHGSPFNVSGKLYHVTQYSVDPKTRLLNYDEIRTLAHETKPAIIVGGASAYPWDWDWRTLRTIADEVGALLHADVCHLAGLIVGGQLKNPLPYADTVMFTTHKTLMGPRGSVIVTKDKDIAKKIDNSVFPGMQGGPHVNNIAGIARMFEMICNNRDAYCQLQRRVLDNTSIFAEALRAEGFELEYQGTETHMVMLDMKKFRNRSGNALDGETASRLLENVGIVVNKNTLPGDATAADSSGLRVAAPWITQRGVTADQIKDLARIMRELLSSAVGFQVWAPSGDEKCRARVPYAQLQKSRQEVLALARSLPYPKLDESKFADSLFDPLRDAFTVKGLTAISVRGEKARLALDQALTCNVSSLGENDVACGFLLDADGELISPAIVSNLGWSHNAACGDNGEERMAVFAPQEKADDVRMWLDALSDGYVELVRDDPYLKVDGPFAVTGLQEKDIPMAVVSAVTGLTLPGSLDANNMDVNKAFFVGQHAHVQRNKAEALPTFTYTPGDGDLKQTVLHDWHERNGGEMVGFGGWRMPVKYGSIADEHRAVRTSAALFDVSHMSAVGVKGPQALAFLETTLANTAARLIDNEGQYSYMIREDGTALDDLYVYRLARDNFMLVFNAANFERDFAWLNAVNEGRVCVDLENPTKRVPGPVEIKELRDAGSDSLLDIAFQGPKSMEVLQRLVDTPEQREDLATGVLNTIHHITMKGVPVIAARTGYTGESVGYELFVHPDETQNVWDMILNEGKRDGVVAAGLGARDSARIEAGFPLFGHELEGPEQLSLTEADYGYVSRLHRPFYIGRKPYIERTHPRRKKLVRLKGSGRKTAREGHVVLNEQGEPVGTVTSFAFCDDDFNFYAIAAVDAQWTPETGATIRIARMTKDKFKGPVNASRTVEMEVLTRFPTPEEKEAWAKHYNA</sequence>
<reference evidence="5" key="1">
    <citation type="submission" date="2009-08" db="EMBL/GenBank/DDBJ databases">
        <title>Annotation of Salpingoeca rosetta.</title>
        <authorList>
            <consortium name="The Broad Institute Genome Sequencing Platform"/>
            <person name="Russ C."/>
            <person name="Cuomo C."/>
            <person name="Burger G."/>
            <person name="Gray M.W."/>
            <person name="Holland P.W.H."/>
            <person name="King N."/>
            <person name="Lang F.B.F."/>
            <person name="Roger A.J."/>
            <person name="Ruiz-Trillo I."/>
            <person name="Young S.K."/>
            <person name="Zeng Q."/>
            <person name="Gargeya S."/>
            <person name="Alvarado L."/>
            <person name="Berlin A."/>
            <person name="Chapman S.B."/>
            <person name="Chen Z."/>
            <person name="Freedman E."/>
            <person name="Gellesch M."/>
            <person name="Goldberg J."/>
            <person name="Griggs A."/>
            <person name="Gujja S."/>
            <person name="Heilman E."/>
            <person name="Heiman D."/>
            <person name="Howarth C."/>
            <person name="Mehta T."/>
            <person name="Neiman D."/>
            <person name="Pearson M."/>
            <person name="Roberts A."/>
            <person name="Saif S."/>
            <person name="Shea T."/>
            <person name="Shenoy N."/>
            <person name="Sisk P."/>
            <person name="Stolte C."/>
            <person name="Sykes S."/>
            <person name="White J."/>
            <person name="Yandava C."/>
            <person name="Haas B."/>
            <person name="Nusbaum C."/>
            <person name="Birren B."/>
        </authorList>
    </citation>
    <scope>NUCLEOTIDE SEQUENCE [LARGE SCALE GENOMIC DNA]</scope>
    <source>
        <strain evidence="5">ATCC 50818</strain>
    </source>
</reference>
<dbReference type="GO" id="GO:0019264">
    <property type="term" value="P:glycine biosynthetic process from serine"/>
    <property type="evidence" value="ECO:0007669"/>
    <property type="project" value="TreeGrafter"/>
</dbReference>
<comment type="cofactor">
    <cofactor evidence="1">
        <name>pyridoxal 5'-phosphate</name>
        <dbReference type="ChEBI" id="CHEBI:597326"/>
    </cofactor>
</comment>
<dbReference type="NCBIfam" id="NF000586">
    <property type="entry name" value="PRK00011.1"/>
    <property type="match status" value="1"/>
</dbReference>
<dbReference type="InterPro" id="IPR015421">
    <property type="entry name" value="PyrdxlP-dep_Trfase_major"/>
</dbReference>
<dbReference type="InterPro" id="IPR015424">
    <property type="entry name" value="PyrdxlP-dep_Trfase"/>
</dbReference>
<dbReference type="GeneID" id="16069874"/>
<dbReference type="eggNOG" id="KOG2770">
    <property type="taxonomic scope" value="Eukaryota"/>
</dbReference>
<dbReference type="PANTHER" id="PTHR11680:SF35">
    <property type="entry name" value="SERINE HYDROXYMETHYLTRANSFERASE 1"/>
    <property type="match status" value="1"/>
</dbReference>
<feature type="domain" description="GCVT N-terminal" evidence="4">
    <location>
        <begin position="706"/>
        <end position="969"/>
    </location>
</feature>
<keyword evidence="2" id="KW-0663">Pyridoxal phosphate</keyword>
<gene>
    <name evidence="5" type="ORF">PTSG_09967</name>
</gene>
<accession>F2UNP0</accession>
<dbReference type="EMBL" id="GL832984">
    <property type="protein sequence ID" value="EGD79245.1"/>
    <property type="molecule type" value="Genomic_DNA"/>
</dbReference>
<dbReference type="SUPFAM" id="SSF53383">
    <property type="entry name" value="PLP-dependent transferases"/>
    <property type="match status" value="1"/>
</dbReference>
<dbReference type="KEGG" id="sre:PTSG_09967"/>
<dbReference type="Gene3D" id="3.90.1150.10">
    <property type="entry name" value="Aspartate Aminotransferase, domain 1"/>
    <property type="match status" value="1"/>
</dbReference>
<evidence type="ECO:0000259" key="3">
    <source>
        <dbReference type="Pfam" id="PF00464"/>
    </source>
</evidence>
<evidence type="ECO:0000256" key="2">
    <source>
        <dbReference type="ARBA" id="ARBA00022898"/>
    </source>
</evidence>
<protein>
    <submittedName>
        <fullName evidence="5">Uncharacterized protein</fullName>
    </submittedName>
</protein>
<evidence type="ECO:0000313" key="5">
    <source>
        <dbReference type="EMBL" id="EGD79245.1"/>
    </source>
</evidence>
<keyword evidence="6" id="KW-1185">Reference proteome</keyword>
<dbReference type="STRING" id="946362.F2UNP0"/>
<dbReference type="GO" id="GO:0030170">
    <property type="term" value="F:pyridoxal phosphate binding"/>
    <property type="evidence" value="ECO:0007669"/>
    <property type="project" value="TreeGrafter"/>
</dbReference>
<dbReference type="Proteomes" id="UP000007799">
    <property type="component" value="Unassembled WGS sequence"/>
</dbReference>
<dbReference type="InterPro" id="IPR039429">
    <property type="entry name" value="SHMT-like_dom"/>
</dbReference>
<dbReference type="Gene3D" id="3.40.640.10">
    <property type="entry name" value="Type I PLP-dependent aspartate aminotransferase-like (Major domain)"/>
    <property type="match status" value="1"/>
</dbReference>
<dbReference type="AlphaFoldDB" id="F2UNP0"/>
<dbReference type="Gene3D" id="3.30.70.1400">
    <property type="entry name" value="Aminomethyltransferase beta-barrel domains"/>
    <property type="match status" value="1"/>
</dbReference>
<proteinExistence type="predicted"/>
<evidence type="ECO:0000313" key="6">
    <source>
        <dbReference type="Proteomes" id="UP000007799"/>
    </source>
</evidence>
<dbReference type="GO" id="GO:0035999">
    <property type="term" value="P:tetrahydrofolate interconversion"/>
    <property type="evidence" value="ECO:0007669"/>
    <property type="project" value="UniProtKB-UniPathway"/>
</dbReference>
<dbReference type="PANTHER" id="PTHR11680">
    <property type="entry name" value="SERINE HYDROXYMETHYLTRANSFERASE"/>
    <property type="match status" value="1"/>
</dbReference>
<dbReference type="InterPro" id="IPR049943">
    <property type="entry name" value="Ser_HO-MeTrfase-like"/>
</dbReference>
<name>F2UNP0_SALR5</name>
<dbReference type="RefSeq" id="XP_004989330.1">
    <property type="nucleotide sequence ID" value="XM_004989273.1"/>
</dbReference>
<dbReference type="InterPro" id="IPR015422">
    <property type="entry name" value="PyrdxlP-dep_Trfase_small"/>
</dbReference>
<dbReference type="Pfam" id="PF00464">
    <property type="entry name" value="SHMT"/>
    <property type="match status" value="1"/>
</dbReference>
<dbReference type="GO" id="GO:0005739">
    <property type="term" value="C:mitochondrion"/>
    <property type="evidence" value="ECO:0007669"/>
    <property type="project" value="TreeGrafter"/>
</dbReference>
<dbReference type="eggNOG" id="KOG2467">
    <property type="taxonomic scope" value="Eukaryota"/>
</dbReference>
<evidence type="ECO:0000256" key="1">
    <source>
        <dbReference type="ARBA" id="ARBA00001933"/>
    </source>
</evidence>
<dbReference type="Pfam" id="PF01571">
    <property type="entry name" value="GCV_T"/>
    <property type="match status" value="1"/>
</dbReference>
<dbReference type="Gene3D" id="3.30.1360.120">
    <property type="entry name" value="Probable tRNA modification gtpase trme, domain 1"/>
    <property type="match status" value="1"/>
</dbReference>
<dbReference type="UniPathway" id="UPA00193"/>
<dbReference type="InParanoid" id="F2UNP0"/>
<dbReference type="OrthoDB" id="10265628at2759"/>